<dbReference type="EMBL" id="PDYG01000032">
    <property type="protein sequence ID" value="PHU37657.1"/>
    <property type="molecule type" value="Genomic_DNA"/>
</dbReference>
<dbReference type="NCBIfam" id="TIGR00797">
    <property type="entry name" value="matE"/>
    <property type="match status" value="1"/>
</dbReference>
<proteinExistence type="predicted"/>
<evidence type="ECO:0000313" key="9">
    <source>
        <dbReference type="Proteomes" id="UP000224563"/>
    </source>
</evidence>
<dbReference type="GO" id="GO:0015297">
    <property type="term" value="F:antiporter activity"/>
    <property type="evidence" value="ECO:0007669"/>
    <property type="project" value="InterPro"/>
</dbReference>
<evidence type="ECO:0000256" key="5">
    <source>
        <dbReference type="ARBA" id="ARBA00022989"/>
    </source>
</evidence>
<keyword evidence="4 7" id="KW-0812">Transmembrane</keyword>
<dbReference type="InterPro" id="IPR002528">
    <property type="entry name" value="MATE_fam"/>
</dbReference>
<evidence type="ECO:0000313" key="8">
    <source>
        <dbReference type="EMBL" id="PHU37657.1"/>
    </source>
</evidence>
<feature type="transmembrane region" description="Helical" evidence="7">
    <location>
        <begin position="230"/>
        <end position="251"/>
    </location>
</feature>
<feature type="transmembrane region" description="Helical" evidence="7">
    <location>
        <begin position="89"/>
        <end position="114"/>
    </location>
</feature>
<keyword evidence="6 7" id="KW-0472">Membrane</keyword>
<keyword evidence="5 7" id="KW-1133">Transmembrane helix</keyword>
<feature type="transmembrane region" description="Helical" evidence="7">
    <location>
        <begin position="158"/>
        <end position="181"/>
    </location>
</feature>
<keyword evidence="2" id="KW-0813">Transport</keyword>
<feature type="transmembrane region" description="Helical" evidence="7">
    <location>
        <begin position="7"/>
        <end position="27"/>
    </location>
</feature>
<dbReference type="Proteomes" id="UP000224563">
    <property type="component" value="Unassembled WGS sequence"/>
</dbReference>
<protein>
    <submittedName>
        <fullName evidence="8">MATE family efflux transporter</fullName>
    </submittedName>
</protein>
<feature type="transmembrane region" description="Helical" evidence="7">
    <location>
        <begin position="312"/>
        <end position="336"/>
    </location>
</feature>
<dbReference type="PANTHER" id="PTHR42925">
    <property type="entry name" value="MULTIDRUG AND TOXIN EFFLUX PROTEIN MATE FAMILY"/>
    <property type="match status" value="1"/>
</dbReference>
<feature type="transmembrane region" description="Helical" evidence="7">
    <location>
        <begin position="375"/>
        <end position="397"/>
    </location>
</feature>
<comment type="subcellular location">
    <subcellularLocation>
        <location evidence="1">Cell membrane</location>
        <topology evidence="1">Multi-pass membrane protein</topology>
    </subcellularLocation>
</comment>
<reference evidence="8 9" key="2">
    <citation type="submission" date="2017-10" db="EMBL/GenBank/DDBJ databases">
        <authorList>
            <person name="Banno H."/>
            <person name="Chua N.-H."/>
        </authorList>
    </citation>
    <scope>NUCLEOTIDE SEQUENCE [LARGE SCALE GENOMIC DNA]</scope>
    <source>
        <strain evidence="8 9">JK623</strain>
    </source>
</reference>
<keyword evidence="3" id="KW-1003">Cell membrane</keyword>
<organism evidence="8 9">
    <name type="scientific">Agathobacter ruminis</name>
    <dbReference type="NCBI Taxonomy" id="1712665"/>
    <lineage>
        <taxon>Bacteria</taxon>
        <taxon>Bacillati</taxon>
        <taxon>Bacillota</taxon>
        <taxon>Clostridia</taxon>
        <taxon>Lachnospirales</taxon>
        <taxon>Lachnospiraceae</taxon>
        <taxon>Agathobacter</taxon>
    </lineage>
</organism>
<dbReference type="PIRSF" id="PIRSF006603">
    <property type="entry name" value="DinF"/>
    <property type="match status" value="1"/>
</dbReference>
<dbReference type="GO" id="GO:0005886">
    <property type="term" value="C:plasma membrane"/>
    <property type="evidence" value="ECO:0007669"/>
    <property type="project" value="UniProtKB-SubCell"/>
</dbReference>
<accession>A0A2G3E304</accession>
<evidence type="ECO:0000256" key="2">
    <source>
        <dbReference type="ARBA" id="ARBA00022448"/>
    </source>
</evidence>
<evidence type="ECO:0000256" key="4">
    <source>
        <dbReference type="ARBA" id="ARBA00022692"/>
    </source>
</evidence>
<feature type="transmembrane region" description="Helical" evidence="7">
    <location>
        <begin position="47"/>
        <end position="68"/>
    </location>
</feature>
<sequence>MSMQRKSLVQLFVPIFIETLFYMLSGMVDTLMLSSLNDQAVGAVGTANTYIAMFILMFSVVSSGMMAVMTQYIGAKRPGVAYQARNLGLIFNLILGGVLSAFLLLFSTQILHVIGVSAALEAPASIYIRIVGGGCFLNAILPIFAGYLRAFGYSRHPLYATIVGNLMNLGLNALFLFVFHWGVAGVASATVISKLVNVGILVFFATTLIRTKELTERENSRLIFGQIIKIGLPSAMETFIYNVSMTFAIRYLNQMDADGFYVSARAYTTQIANFSYAAGAALAGANGILTGWRVGAGEYEECKIKTHKAWRIGIVVAVVLSCLIALASPLIIPLFTDNPEMVHMVTRLLWIDVALEVGRVTNLIYGNALKTCGDAVFPVILGIVFMFLCTVVGGWILGIHLGYMVIGCYIAMAADECFRGVGMLLRWQSDRWQNKGFIVH</sequence>
<dbReference type="RefSeq" id="WP_099386072.1">
    <property type="nucleotide sequence ID" value="NZ_JANSWH010000019.1"/>
</dbReference>
<dbReference type="GO" id="GO:0042910">
    <property type="term" value="F:xenobiotic transmembrane transporter activity"/>
    <property type="evidence" value="ECO:0007669"/>
    <property type="project" value="InterPro"/>
</dbReference>
<gene>
    <name evidence="8" type="ORF">CSX02_06545</name>
</gene>
<evidence type="ECO:0000256" key="1">
    <source>
        <dbReference type="ARBA" id="ARBA00004651"/>
    </source>
</evidence>
<dbReference type="InterPro" id="IPR048279">
    <property type="entry name" value="MdtK-like"/>
</dbReference>
<dbReference type="Pfam" id="PF01554">
    <property type="entry name" value="MatE"/>
    <property type="match status" value="2"/>
</dbReference>
<evidence type="ECO:0000256" key="7">
    <source>
        <dbReference type="SAM" id="Phobius"/>
    </source>
</evidence>
<dbReference type="InterPro" id="IPR047135">
    <property type="entry name" value="YsiQ"/>
</dbReference>
<name>A0A2G3E304_9FIRM</name>
<dbReference type="CDD" id="cd13134">
    <property type="entry name" value="MATE_like_8"/>
    <property type="match status" value="1"/>
</dbReference>
<feature type="transmembrane region" description="Helical" evidence="7">
    <location>
        <begin position="187"/>
        <end position="209"/>
    </location>
</feature>
<dbReference type="PANTHER" id="PTHR42925:SF2">
    <property type="entry name" value="NA+ DRIVEN MULTIDRUG EFFLUX PUMP"/>
    <property type="match status" value="1"/>
</dbReference>
<comment type="caution">
    <text evidence="8">The sequence shown here is derived from an EMBL/GenBank/DDBJ whole genome shotgun (WGS) entry which is preliminary data.</text>
</comment>
<reference evidence="8 9" key="1">
    <citation type="submission" date="2017-10" db="EMBL/GenBank/DDBJ databases">
        <title>Resolving the taxonomy of Roseburia spp., Eubacterium rectale and Agathobacter spp. through phylogenomic analysis.</title>
        <authorList>
            <person name="Sheridan P.O."/>
            <person name="Walker A.W."/>
            <person name="Duncan S.H."/>
            <person name="Scott K.P."/>
            <person name="Toole P.W.O."/>
            <person name="Luis P."/>
            <person name="Flint H.J."/>
        </authorList>
    </citation>
    <scope>NUCLEOTIDE SEQUENCE [LARGE SCALE GENOMIC DNA]</scope>
    <source>
        <strain evidence="8 9">JK623</strain>
    </source>
</reference>
<feature type="transmembrane region" description="Helical" evidence="7">
    <location>
        <begin position="126"/>
        <end position="146"/>
    </location>
</feature>
<evidence type="ECO:0000256" key="3">
    <source>
        <dbReference type="ARBA" id="ARBA00022475"/>
    </source>
</evidence>
<evidence type="ECO:0000256" key="6">
    <source>
        <dbReference type="ARBA" id="ARBA00023136"/>
    </source>
</evidence>
<feature type="transmembrane region" description="Helical" evidence="7">
    <location>
        <begin position="271"/>
        <end position="292"/>
    </location>
</feature>
<dbReference type="AlphaFoldDB" id="A0A2G3E304"/>
<keyword evidence="9" id="KW-1185">Reference proteome</keyword>